<dbReference type="GO" id="GO:0003841">
    <property type="term" value="F:1-acylglycerol-3-phosphate O-acyltransferase activity"/>
    <property type="evidence" value="ECO:0007669"/>
    <property type="project" value="TreeGrafter"/>
</dbReference>
<dbReference type="AlphaFoldDB" id="A0A2H0WAJ8"/>
<sequence length="235" mass="26423">MSRESLSCPGSEPFMEKIRDLTASFFELTRFEVEGLNNLELMRDGEPVIIAFFPHSGHPDSLAVRRAFPQELRKKLIYPAAADYWHNGIKGKARSVLSSMAVNSFPVSRDDHLKGIESGLKSAIRYLEEGFSIVISPEGTRSSLPLSERNLRTGMAELILRTGRPVIPVRLRGLEDAMPKGSNFSFNSLVRDNKGQRLISVTFGKPIDFDLGGETLRSRQRKIIMAQLKQQFLQM</sequence>
<evidence type="ECO:0000313" key="4">
    <source>
        <dbReference type="EMBL" id="PIS09696.1"/>
    </source>
</evidence>
<feature type="domain" description="Phospholipid/glycerol acyltransferase" evidence="3">
    <location>
        <begin position="49"/>
        <end position="174"/>
    </location>
</feature>
<dbReference type="PANTHER" id="PTHR10434">
    <property type="entry name" value="1-ACYL-SN-GLYCEROL-3-PHOSPHATE ACYLTRANSFERASE"/>
    <property type="match status" value="1"/>
</dbReference>
<dbReference type="Proteomes" id="UP000230093">
    <property type="component" value="Unassembled WGS sequence"/>
</dbReference>
<dbReference type="SUPFAM" id="SSF69593">
    <property type="entry name" value="Glycerol-3-phosphate (1)-acyltransferase"/>
    <property type="match status" value="1"/>
</dbReference>
<dbReference type="InterPro" id="IPR002123">
    <property type="entry name" value="Plipid/glycerol_acylTrfase"/>
</dbReference>
<gene>
    <name evidence="4" type="ORF">COT75_00675</name>
</gene>
<proteinExistence type="predicted"/>
<evidence type="ECO:0000313" key="5">
    <source>
        <dbReference type="Proteomes" id="UP000230093"/>
    </source>
</evidence>
<evidence type="ECO:0000259" key="3">
    <source>
        <dbReference type="SMART" id="SM00563"/>
    </source>
</evidence>
<comment type="caution">
    <text evidence="4">The sequence shown here is derived from an EMBL/GenBank/DDBJ whole genome shotgun (WGS) entry which is preliminary data.</text>
</comment>
<organism evidence="4 5">
    <name type="scientific">Candidatus Beckwithbacteria bacterium CG10_big_fil_rev_8_21_14_0_10_34_10</name>
    <dbReference type="NCBI Taxonomy" id="1974495"/>
    <lineage>
        <taxon>Bacteria</taxon>
        <taxon>Candidatus Beckwithiibacteriota</taxon>
    </lineage>
</organism>
<dbReference type="PANTHER" id="PTHR10434:SF11">
    <property type="entry name" value="1-ACYL-SN-GLYCEROL-3-PHOSPHATE ACYLTRANSFERASE"/>
    <property type="match status" value="1"/>
</dbReference>
<dbReference type="GO" id="GO:0006654">
    <property type="term" value="P:phosphatidic acid biosynthetic process"/>
    <property type="evidence" value="ECO:0007669"/>
    <property type="project" value="TreeGrafter"/>
</dbReference>
<accession>A0A2H0WAJ8</accession>
<evidence type="ECO:0000256" key="2">
    <source>
        <dbReference type="ARBA" id="ARBA00023315"/>
    </source>
</evidence>
<reference evidence="5" key="1">
    <citation type="submission" date="2017-09" db="EMBL/GenBank/DDBJ databases">
        <title>Depth-based differentiation of microbial function through sediment-hosted aquifers and enrichment of novel symbionts in the deep terrestrial subsurface.</title>
        <authorList>
            <person name="Probst A.J."/>
            <person name="Ladd B."/>
            <person name="Jarett J.K."/>
            <person name="Geller-Mcgrath D.E."/>
            <person name="Sieber C.M.K."/>
            <person name="Emerson J.B."/>
            <person name="Anantharaman K."/>
            <person name="Thomas B.C."/>
            <person name="Malmstrom R."/>
            <person name="Stieglmeier M."/>
            <person name="Klingl A."/>
            <person name="Woyke T."/>
            <person name="Ryan C.M."/>
            <person name="Banfield J.F."/>
        </authorList>
    </citation>
    <scope>NUCLEOTIDE SEQUENCE [LARGE SCALE GENOMIC DNA]</scope>
</reference>
<evidence type="ECO:0000256" key="1">
    <source>
        <dbReference type="ARBA" id="ARBA00022679"/>
    </source>
</evidence>
<keyword evidence="1" id="KW-0808">Transferase</keyword>
<protein>
    <recommendedName>
        <fullName evidence="3">Phospholipid/glycerol acyltransferase domain-containing protein</fullName>
    </recommendedName>
</protein>
<dbReference type="SMART" id="SM00563">
    <property type="entry name" value="PlsC"/>
    <property type="match status" value="1"/>
</dbReference>
<dbReference type="Pfam" id="PF01553">
    <property type="entry name" value="Acyltransferase"/>
    <property type="match status" value="1"/>
</dbReference>
<dbReference type="CDD" id="cd07989">
    <property type="entry name" value="LPLAT_AGPAT-like"/>
    <property type="match status" value="1"/>
</dbReference>
<dbReference type="EMBL" id="PEZT01000001">
    <property type="protein sequence ID" value="PIS09696.1"/>
    <property type="molecule type" value="Genomic_DNA"/>
</dbReference>
<keyword evidence="2" id="KW-0012">Acyltransferase</keyword>
<name>A0A2H0WAJ8_9BACT</name>